<dbReference type="PANTHER" id="PTHR34501:SF9">
    <property type="entry name" value="MAJOR OUTER MEMBRANE PROTEIN P.IA"/>
    <property type="match status" value="1"/>
</dbReference>
<feature type="region of interest" description="Disordered" evidence="11">
    <location>
        <begin position="63"/>
        <end position="90"/>
    </location>
</feature>
<evidence type="ECO:0000259" key="13">
    <source>
        <dbReference type="Pfam" id="PF13609"/>
    </source>
</evidence>
<evidence type="ECO:0000256" key="3">
    <source>
        <dbReference type="ARBA" id="ARBA00022448"/>
    </source>
</evidence>
<evidence type="ECO:0000313" key="14">
    <source>
        <dbReference type="EMBL" id="SDX86313.1"/>
    </source>
</evidence>
<name>A0A1H3F5L5_ALLWA</name>
<evidence type="ECO:0000256" key="7">
    <source>
        <dbReference type="ARBA" id="ARBA00023065"/>
    </source>
</evidence>
<gene>
    <name evidence="14" type="ORF">SAMN05421644_11652</name>
</gene>
<dbReference type="InterPro" id="IPR050298">
    <property type="entry name" value="Gram-neg_bact_OMP"/>
</dbReference>
<dbReference type="InterPro" id="IPR002299">
    <property type="entry name" value="Porin_Neis"/>
</dbReference>
<feature type="domain" description="Porin" evidence="13">
    <location>
        <begin position="9"/>
        <end position="380"/>
    </location>
</feature>
<evidence type="ECO:0000256" key="5">
    <source>
        <dbReference type="ARBA" id="ARBA00022692"/>
    </source>
</evidence>
<dbReference type="GO" id="GO:0009279">
    <property type="term" value="C:cell outer membrane"/>
    <property type="evidence" value="ECO:0007669"/>
    <property type="project" value="UniProtKB-SubCell"/>
</dbReference>
<comment type="subunit">
    <text evidence="2">Homotrimer.</text>
</comment>
<feature type="chain" id="PRO_5011730850" evidence="12">
    <location>
        <begin position="23"/>
        <end position="403"/>
    </location>
</feature>
<dbReference type="SUPFAM" id="SSF56935">
    <property type="entry name" value="Porins"/>
    <property type="match status" value="1"/>
</dbReference>
<dbReference type="InterPro" id="IPR033900">
    <property type="entry name" value="Gram_neg_porin_domain"/>
</dbReference>
<keyword evidence="10" id="KW-0998">Cell outer membrane</keyword>
<proteinExistence type="predicted"/>
<keyword evidence="15" id="KW-1185">Reference proteome</keyword>
<evidence type="ECO:0000256" key="10">
    <source>
        <dbReference type="ARBA" id="ARBA00023237"/>
    </source>
</evidence>
<evidence type="ECO:0000313" key="15">
    <source>
        <dbReference type="Proteomes" id="UP000198672"/>
    </source>
</evidence>
<dbReference type="OrthoDB" id="8173690at2"/>
<dbReference type="AlphaFoldDB" id="A0A1H3F5L5"/>
<keyword evidence="3" id="KW-0813">Transport</keyword>
<protein>
    <submittedName>
        <fullName evidence="14">Outer membrane protein (Porin)</fullName>
    </submittedName>
</protein>
<keyword evidence="5" id="KW-0812">Transmembrane</keyword>
<evidence type="ECO:0000256" key="4">
    <source>
        <dbReference type="ARBA" id="ARBA00022452"/>
    </source>
</evidence>
<evidence type="ECO:0000256" key="11">
    <source>
        <dbReference type="SAM" id="MobiDB-lite"/>
    </source>
</evidence>
<dbReference type="GO" id="GO:0046930">
    <property type="term" value="C:pore complex"/>
    <property type="evidence" value="ECO:0007669"/>
    <property type="project" value="UniProtKB-KW"/>
</dbReference>
<keyword evidence="8" id="KW-0626">Porin</keyword>
<dbReference type="Proteomes" id="UP000198672">
    <property type="component" value="Unassembled WGS sequence"/>
</dbReference>
<dbReference type="STRING" id="61595.SAMN05421644_11652"/>
<dbReference type="EMBL" id="FNOW01000016">
    <property type="protein sequence ID" value="SDX86313.1"/>
    <property type="molecule type" value="Genomic_DNA"/>
</dbReference>
<evidence type="ECO:0000256" key="6">
    <source>
        <dbReference type="ARBA" id="ARBA00022729"/>
    </source>
</evidence>
<dbReference type="CDD" id="cd00342">
    <property type="entry name" value="gram_neg_porins"/>
    <property type="match status" value="1"/>
</dbReference>
<evidence type="ECO:0000256" key="12">
    <source>
        <dbReference type="SAM" id="SignalP"/>
    </source>
</evidence>
<dbReference type="RefSeq" id="WP_091333356.1">
    <property type="nucleotide sequence ID" value="NZ_FNOW01000016.1"/>
</dbReference>
<dbReference type="PANTHER" id="PTHR34501">
    <property type="entry name" value="PROTEIN YDDL-RELATED"/>
    <property type="match status" value="1"/>
</dbReference>
<organism evidence="14 15">
    <name type="scientific">Allochromatium warmingii</name>
    <name type="common">Chromatium warmingii</name>
    <dbReference type="NCBI Taxonomy" id="61595"/>
    <lineage>
        <taxon>Bacteria</taxon>
        <taxon>Pseudomonadati</taxon>
        <taxon>Pseudomonadota</taxon>
        <taxon>Gammaproteobacteria</taxon>
        <taxon>Chromatiales</taxon>
        <taxon>Chromatiaceae</taxon>
        <taxon>Allochromatium</taxon>
    </lineage>
</organism>
<feature type="signal peptide" evidence="12">
    <location>
        <begin position="1"/>
        <end position="22"/>
    </location>
</feature>
<dbReference type="Pfam" id="PF13609">
    <property type="entry name" value="Porin_4"/>
    <property type="match status" value="1"/>
</dbReference>
<dbReference type="PRINTS" id="PR00184">
    <property type="entry name" value="NEISSPPORIN"/>
</dbReference>
<keyword evidence="4" id="KW-1134">Transmembrane beta strand</keyword>
<sequence>MNKKLLSMAVAAALVAPTAAMAEAVLYGDLHVSIDWFDIEDVRAPGAGGAVIQRGYQGWGLNGGGSSPDTNGLAPAGSAAKTTKGNRDNQIGLKGSEDLGNGMDAIYHVQFDIHLTEESNSNVLSGGDEFVTMQKAYVGLSSKDFGTFMVGRNDSPLYTSTAKLDLFENTMADYNEMIGFDDNRFDNAIAYVSPSMGGFQLAGALEVGGGSTGGAGENLNSNSLGEGFALAGVYSNGPFYASLAYESQGKELQMGTAVSNNELSASYVEEEYSIWRVGVGLINWNGFSVSGIYERQNIADTDKLTRDVDATWDLWQLQAGYSFGNSMVKAMYGFGEYDYDALPGTAKVSSEHSAWSLAFDHNFTKRTKAYVLYTQYDSDQDVGGVSLNSLEWDGFSVGMVHHF</sequence>
<keyword evidence="6 12" id="KW-0732">Signal</keyword>
<dbReference type="Gene3D" id="2.40.160.10">
    <property type="entry name" value="Porin"/>
    <property type="match status" value="1"/>
</dbReference>
<evidence type="ECO:0000256" key="9">
    <source>
        <dbReference type="ARBA" id="ARBA00023136"/>
    </source>
</evidence>
<keyword evidence="7" id="KW-0406">Ion transport</keyword>
<dbReference type="GO" id="GO:0015288">
    <property type="term" value="F:porin activity"/>
    <property type="evidence" value="ECO:0007669"/>
    <property type="project" value="UniProtKB-KW"/>
</dbReference>
<reference evidence="15" key="1">
    <citation type="submission" date="2016-10" db="EMBL/GenBank/DDBJ databases">
        <authorList>
            <person name="Varghese N."/>
            <person name="Submissions S."/>
        </authorList>
    </citation>
    <scope>NUCLEOTIDE SEQUENCE [LARGE SCALE GENOMIC DNA]</scope>
    <source>
        <strain evidence="15">DSM 173</strain>
    </source>
</reference>
<accession>A0A1H3F5L5</accession>
<evidence type="ECO:0000256" key="8">
    <source>
        <dbReference type="ARBA" id="ARBA00023114"/>
    </source>
</evidence>
<evidence type="ECO:0000256" key="1">
    <source>
        <dbReference type="ARBA" id="ARBA00004571"/>
    </source>
</evidence>
<dbReference type="InterPro" id="IPR023614">
    <property type="entry name" value="Porin_dom_sf"/>
</dbReference>
<keyword evidence="9" id="KW-0472">Membrane</keyword>
<evidence type="ECO:0000256" key="2">
    <source>
        <dbReference type="ARBA" id="ARBA00011233"/>
    </source>
</evidence>
<comment type="subcellular location">
    <subcellularLocation>
        <location evidence="1">Cell outer membrane</location>
        <topology evidence="1">Multi-pass membrane protein</topology>
    </subcellularLocation>
</comment>
<dbReference type="GO" id="GO:0006811">
    <property type="term" value="P:monoatomic ion transport"/>
    <property type="evidence" value="ECO:0007669"/>
    <property type="project" value="UniProtKB-KW"/>
</dbReference>